<comment type="caution">
    <text evidence="1">The sequence shown here is derived from an EMBL/GenBank/DDBJ whole genome shotgun (WGS) entry which is preliminary data.</text>
</comment>
<proteinExistence type="predicted"/>
<name>K2AVX3_9BACT</name>
<evidence type="ECO:0000313" key="1">
    <source>
        <dbReference type="EMBL" id="EKD65992.1"/>
    </source>
</evidence>
<dbReference type="EMBL" id="AMFJ01021656">
    <property type="protein sequence ID" value="EKD65992.1"/>
    <property type="molecule type" value="Genomic_DNA"/>
</dbReference>
<protein>
    <submittedName>
        <fullName evidence="1">Uncharacterized protein</fullName>
    </submittedName>
</protein>
<organism evidence="1">
    <name type="scientific">uncultured bacterium</name>
    <name type="common">gcode 4</name>
    <dbReference type="NCBI Taxonomy" id="1234023"/>
    <lineage>
        <taxon>Bacteria</taxon>
        <taxon>environmental samples</taxon>
    </lineage>
</organism>
<gene>
    <name evidence="1" type="ORF">ACD_49C00070G0016</name>
</gene>
<accession>K2AVX3</accession>
<sequence>MSKRTLLDRTIGSNLVQWVIDETVWNLTQKHFQTPHRDLKRALEKYARDIWRAVLTNQFTVDIKDNDWKNNLDSRTSDTLLKSWKLDGIITKTKWEIKSQFPKLIWEVEWLNIYSLKKIAIYTAYVSHVLNNKLDPEILEWNPEDIQKELMRLYWKLQKQGTNVLMVNDNSNPEEVAEAIKEIIDSQILETQNYNSQSI</sequence>
<reference evidence="1" key="1">
    <citation type="journal article" date="2012" name="Science">
        <title>Fermentation, hydrogen, and sulfur metabolism in multiple uncultivated bacterial phyla.</title>
        <authorList>
            <person name="Wrighton K.C."/>
            <person name="Thomas B.C."/>
            <person name="Sharon I."/>
            <person name="Miller C.S."/>
            <person name="Castelle C.J."/>
            <person name="VerBerkmoes N.C."/>
            <person name="Wilkins M.J."/>
            <person name="Hettich R.L."/>
            <person name="Lipton M.S."/>
            <person name="Williams K.H."/>
            <person name="Long P.E."/>
            <person name="Banfield J.F."/>
        </authorList>
    </citation>
    <scope>NUCLEOTIDE SEQUENCE [LARGE SCALE GENOMIC DNA]</scope>
</reference>
<dbReference type="AlphaFoldDB" id="K2AVX3"/>